<feature type="region of interest" description="Disordered" evidence="1">
    <location>
        <begin position="10"/>
        <end position="30"/>
    </location>
</feature>
<proteinExistence type="predicted"/>
<organism evidence="3 4">
    <name type="scientific">Nocardioides hankookensis</name>
    <dbReference type="NCBI Taxonomy" id="443157"/>
    <lineage>
        <taxon>Bacteria</taxon>
        <taxon>Bacillati</taxon>
        <taxon>Actinomycetota</taxon>
        <taxon>Actinomycetes</taxon>
        <taxon>Propionibacteriales</taxon>
        <taxon>Nocardioidaceae</taxon>
        <taxon>Nocardioides</taxon>
    </lineage>
</organism>
<protein>
    <recommendedName>
        <fullName evidence="5">PknH-like extracellular domain-containing protein</fullName>
    </recommendedName>
</protein>
<name>A0ABW1LH99_9ACTN</name>
<keyword evidence="4" id="KW-1185">Reference proteome</keyword>
<evidence type="ECO:0000313" key="4">
    <source>
        <dbReference type="Proteomes" id="UP001596135"/>
    </source>
</evidence>
<dbReference type="Proteomes" id="UP001596135">
    <property type="component" value="Unassembled WGS sequence"/>
</dbReference>
<dbReference type="RefSeq" id="WP_379151969.1">
    <property type="nucleotide sequence ID" value="NZ_JBHSRJ010000004.1"/>
</dbReference>
<evidence type="ECO:0000256" key="2">
    <source>
        <dbReference type="SAM" id="Phobius"/>
    </source>
</evidence>
<evidence type="ECO:0008006" key="5">
    <source>
        <dbReference type="Google" id="ProtNLM"/>
    </source>
</evidence>
<keyword evidence="2" id="KW-0472">Membrane</keyword>
<dbReference type="EMBL" id="JBHSRJ010000004">
    <property type="protein sequence ID" value="MFC6042726.1"/>
    <property type="molecule type" value="Genomic_DNA"/>
</dbReference>
<keyword evidence="2" id="KW-0812">Transmembrane</keyword>
<evidence type="ECO:0000313" key="3">
    <source>
        <dbReference type="EMBL" id="MFC6042726.1"/>
    </source>
</evidence>
<gene>
    <name evidence="3" type="ORF">ACFPYL_06565</name>
</gene>
<accession>A0ABW1LH99</accession>
<feature type="transmembrane region" description="Helical" evidence="2">
    <location>
        <begin position="37"/>
        <end position="58"/>
    </location>
</feature>
<reference evidence="4" key="1">
    <citation type="journal article" date="2019" name="Int. J. Syst. Evol. Microbiol.">
        <title>The Global Catalogue of Microorganisms (GCM) 10K type strain sequencing project: providing services to taxonomists for standard genome sequencing and annotation.</title>
        <authorList>
            <consortium name="The Broad Institute Genomics Platform"/>
            <consortium name="The Broad Institute Genome Sequencing Center for Infectious Disease"/>
            <person name="Wu L."/>
            <person name="Ma J."/>
        </authorList>
    </citation>
    <scope>NUCLEOTIDE SEQUENCE [LARGE SCALE GENOMIC DNA]</scope>
    <source>
        <strain evidence="4">CCUG 54522</strain>
    </source>
</reference>
<comment type="caution">
    <text evidence="3">The sequence shown here is derived from an EMBL/GenBank/DDBJ whole genome shotgun (WGS) entry which is preliminary data.</text>
</comment>
<sequence>MRDLIDELENFVSRGPMTNPPPASEVRRRGARIRRRNIALATVGGMVAVGVIAMPLALAASGDRHSGSHEPDFASAPAPQDVRWSQTIPAAFGLGNGMDTKSDPAYVGTEPGEVVLPEIDICNVPVWSPAGRGVVDVLGAVWSDGVEGGEQRTLALYQSDAAAQDVLDEMRSTVAACPEPAAGHAYVHPIVLQASAGDDAVAYMDQYGDADGPSGEGNAYVITRVGNALLLDKTYFGSAGSPEAGQHTANQLEHRATQVVDDMCAFAAEPCS</sequence>
<keyword evidence="2" id="KW-1133">Transmembrane helix</keyword>
<evidence type="ECO:0000256" key="1">
    <source>
        <dbReference type="SAM" id="MobiDB-lite"/>
    </source>
</evidence>